<dbReference type="Proteomes" id="UP001499987">
    <property type="component" value="Unassembled WGS sequence"/>
</dbReference>
<keyword evidence="3" id="KW-1185">Reference proteome</keyword>
<accession>A0ABP4E1W4</accession>
<evidence type="ECO:0008006" key="4">
    <source>
        <dbReference type="Google" id="ProtNLM"/>
    </source>
</evidence>
<evidence type="ECO:0000256" key="1">
    <source>
        <dbReference type="SAM" id="MobiDB-lite"/>
    </source>
</evidence>
<comment type="caution">
    <text evidence="2">The sequence shown here is derived from an EMBL/GenBank/DDBJ whole genome shotgun (WGS) entry which is preliminary data.</text>
</comment>
<dbReference type="Gene3D" id="1.20.1260.20">
    <property type="entry name" value="PPE superfamily"/>
    <property type="match status" value="1"/>
</dbReference>
<proteinExistence type="predicted"/>
<feature type="region of interest" description="Disordered" evidence="1">
    <location>
        <begin position="165"/>
        <end position="189"/>
    </location>
</feature>
<dbReference type="SUPFAM" id="SSF140459">
    <property type="entry name" value="PE/PPE dimer-like"/>
    <property type="match status" value="1"/>
</dbReference>
<sequence>MSGYTNFNGYSHGDMRGMVQSMDSGGVMAASDPWRKAADTLKQIRTALNTASADATSSWEGATSDAFYAKMTKLSNAVNNAAAYANDAAQTMQMMSEAIDTAKRDMPEEPSFWDKAGDALSDTAKSTVGVDDEDTRTAVTDEKKAQAVAVMETLAAKYRTATANLKPPNRIGREDIEDLQPPDSSAASAISGLLVGGGLGLTGGSGSGTGSGSSTTRRSSSTASPQSPKTSTARITDSGISGGTANPTPKPKTPTPVGPGTGIDGATVTNRPPTTSGPGTGPGHTGPGGGGGGQHGGGGVFDTGLGGGGGRGGTGGTGGTGLGRGGSGGTGGSLGRGGNAFGSGGMGGGNGLGSGAGGRSAGGGAGGSLSRRGGGVVGEPGAGGAGRGSFTEGGSGLGRNRPGQGAAGAGGQGHGMPGSQVGKKKDKKDDKRRPDYLVEDEETWASGERVNPDVVE</sequence>
<feature type="compositionally biased region" description="Polar residues" evidence="1">
    <location>
        <begin position="225"/>
        <end position="239"/>
    </location>
</feature>
<evidence type="ECO:0000313" key="2">
    <source>
        <dbReference type="EMBL" id="GAA1080031.1"/>
    </source>
</evidence>
<feature type="compositionally biased region" description="Basic and acidic residues" evidence="1">
    <location>
        <begin position="427"/>
        <end position="436"/>
    </location>
</feature>
<dbReference type="InterPro" id="IPR038332">
    <property type="entry name" value="PPE_sf"/>
</dbReference>
<dbReference type="RefSeq" id="WP_344623448.1">
    <property type="nucleotide sequence ID" value="NZ_BAAALD010000016.1"/>
</dbReference>
<organism evidence="2 3">
    <name type="scientific">Kitasatospora arboriphila</name>
    <dbReference type="NCBI Taxonomy" id="258052"/>
    <lineage>
        <taxon>Bacteria</taxon>
        <taxon>Bacillati</taxon>
        <taxon>Actinomycetota</taxon>
        <taxon>Actinomycetes</taxon>
        <taxon>Kitasatosporales</taxon>
        <taxon>Streptomycetaceae</taxon>
        <taxon>Kitasatospora</taxon>
    </lineage>
</organism>
<gene>
    <name evidence="2" type="ORF">GCM10009663_23200</name>
</gene>
<feature type="region of interest" description="Disordered" evidence="1">
    <location>
        <begin position="201"/>
        <end position="456"/>
    </location>
</feature>
<dbReference type="EMBL" id="BAAALD010000016">
    <property type="protein sequence ID" value="GAA1080031.1"/>
    <property type="molecule type" value="Genomic_DNA"/>
</dbReference>
<feature type="compositionally biased region" description="Pro residues" evidence="1">
    <location>
        <begin position="248"/>
        <end position="257"/>
    </location>
</feature>
<feature type="compositionally biased region" description="Low complexity" evidence="1">
    <location>
        <begin position="212"/>
        <end position="224"/>
    </location>
</feature>
<feature type="compositionally biased region" description="Gly residues" evidence="1">
    <location>
        <begin position="278"/>
        <end position="397"/>
    </location>
</feature>
<reference evidence="3" key="1">
    <citation type="journal article" date="2019" name="Int. J. Syst. Evol. Microbiol.">
        <title>The Global Catalogue of Microorganisms (GCM) 10K type strain sequencing project: providing services to taxonomists for standard genome sequencing and annotation.</title>
        <authorList>
            <consortium name="The Broad Institute Genomics Platform"/>
            <consortium name="The Broad Institute Genome Sequencing Center for Infectious Disease"/>
            <person name="Wu L."/>
            <person name="Ma J."/>
        </authorList>
    </citation>
    <scope>NUCLEOTIDE SEQUENCE [LARGE SCALE GENOMIC DNA]</scope>
    <source>
        <strain evidence="3">JCM 13002</strain>
    </source>
</reference>
<evidence type="ECO:0000313" key="3">
    <source>
        <dbReference type="Proteomes" id="UP001499987"/>
    </source>
</evidence>
<protein>
    <recommendedName>
        <fullName evidence="4">PPE domain-containing protein</fullName>
    </recommendedName>
</protein>
<feature type="compositionally biased region" description="Gly residues" evidence="1">
    <location>
        <begin position="405"/>
        <end position="416"/>
    </location>
</feature>
<name>A0ABP4E1W4_9ACTN</name>
<feature type="compositionally biased region" description="Gly residues" evidence="1">
    <location>
        <begin position="201"/>
        <end position="211"/>
    </location>
</feature>